<proteinExistence type="predicted"/>
<accession>A0A8J2UAV7</accession>
<protein>
    <recommendedName>
        <fullName evidence="4">DUF3575 domain-containing protein</fullName>
    </recommendedName>
</protein>
<evidence type="ECO:0008006" key="4">
    <source>
        <dbReference type="Google" id="ProtNLM"/>
    </source>
</evidence>
<organism evidence="2 3">
    <name type="scientific">Puia dinghuensis</name>
    <dbReference type="NCBI Taxonomy" id="1792502"/>
    <lineage>
        <taxon>Bacteria</taxon>
        <taxon>Pseudomonadati</taxon>
        <taxon>Bacteroidota</taxon>
        <taxon>Chitinophagia</taxon>
        <taxon>Chitinophagales</taxon>
        <taxon>Chitinophagaceae</taxon>
        <taxon>Puia</taxon>
    </lineage>
</organism>
<gene>
    <name evidence="2" type="ORF">GCM10011511_13790</name>
</gene>
<name>A0A8J2UAV7_9BACT</name>
<evidence type="ECO:0000256" key="1">
    <source>
        <dbReference type="SAM" id="SignalP"/>
    </source>
</evidence>
<dbReference type="InterPro" id="IPR021958">
    <property type="entry name" value="DUF3575"/>
</dbReference>
<feature type="chain" id="PRO_5035147325" description="DUF3575 domain-containing protein" evidence="1">
    <location>
        <begin position="20"/>
        <end position="242"/>
    </location>
</feature>
<keyword evidence="3" id="KW-1185">Reference proteome</keyword>
<dbReference type="AlphaFoldDB" id="A0A8J2UAV7"/>
<dbReference type="Proteomes" id="UP000607559">
    <property type="component" value="Unassembled WGS sequence"/>
</dbReference>
<comment type="caution">
    <text evidence="2">The sequence shown here is derived from an EMBL/GenBank/DDBJ whole genome shotgun (WGS) entry which is preliminary data.</text>
</comment>
<evidence type="ECO:0000313" key="2">
    <source>
        <dbReference type="EMBL" id="GGA91673.1"/>
    </source>
</evidence>
<dbReference type="Pfam" id="PF12099">
    <property type="entry name" value="DUF3575"/>
    <property type="match status" value="1"/>
</dbReference>
<dbReference type="EMBL" id="BMJC01000001">
    <property type="protein sequence ID" value="GGA91673.1"/>
    <property type="molecule type" value="Genomic_DNA"/>
</dbReference>
<feature type="signal peptide" evidence="1">
    <location>
        <begin position="1"/>
        <end position="19"/>
    </location>
</feature>
<sequence>MKQLLFFCFLLSVCLAGRAQEDKLNDLKLNVTSLAINNYHLTYERALTHHVALGLGVRYMPKGSLPFEKQFKKSVKSDKVNFDEFQLGNFAVTPECRFYMGKGSMHGFYISVYGRYASFDVTAPIEYTTNSGTTETVLFDGKVNSYSGGVMFGMQYTLWKVVVLDIMLIGGHYGSCSGTINANNINPPLSAQDQQSLQNNINTINAKPFNITGQVISSTQAVIKASGPWGGIRSGINLGVRF</sequence>
<keyword evidence="1" id="KW-0732">Signal</keyword>
<dbReference type="RefSeq" id="WP_188929861.1">
    <property type="nucleotide sequence ID" value="NZ_BMJC01000001.1"/>
</dbReference>
<reference evidence="2" key="2">
    <citation type="submission" date="2020-09" db="EMBL/GenBank/DDBJ databases">
        <authorList>
            <person name="Sun Q."/>
            <person name="Zhou Y."/>
        </authorList>
    </citation>
    <scope>NUCLEOTIDE SEQUENCE</scope>
    <source>
        <strain evidence="2">CGMCC 1.15448</strain>
    </source>
</reference>
<evidence type="ECO:0000313" key="3">
    <source>
        <dbReference type="Proteomes" id="UP000607559"/>
    </source>
</evidence>
<reference evidence="2" key="1">
    <citation type="journal article" date="2014" name="Int. J. Syst. Evol. Microbiol.">
        <title>Complete genome sequence of Corynebacterium casei LMG S-19264T (=DSM 44701T), isolated from a smear-ripened cheese.</title>
        <authorList>
            <consortium name="US DOE Joint Genome Institute (JGI-PGF)"/>
            <person name="Walter F."/>
            <person name="Albersmeier A."/>
            <person name="Kalinowski J."/>
            <person name="Ruckert C."/>
        </authorList>
    </citation>
    <scope>NUCLEOTIDE SEQUENCE</scope>
    <source>
        <strain evidence="2">CGMCC 1.15448</strain>
    </source>
</reference>